<comment type="caution">
    <text evidence="2">The sequence shown here is derived from an EMBL/GenBank/DDBJ whole genome shotgun (WGS) entry which is preliminary data.</text>
</comment>
<feature type="transmembrane region" description="Helical" evidence="1">
    <location>
        <begin position="61"/>
        <end position="80"/>
    </location>
</feature>
<evidence type="ECO:0000313" key="3">
    <source>
        <dbReference type="Proteomes" id="UP001500547"/>
    </source>
</evidence>
<dbReference type="Proteomes" id="UP001500547">
    <property type="component" value="Unassembled WGS sequence"/>
</dbReference>
<reference evidence="3" key="1">
    <citation type="journal article" date="2019" name="Int. J. Syst. Evol. Microbiol.">
        <title>The Global Catalogue of Microorganisms (GCM) 10K type strain sequencing project: providing services to taxonomists for standard genome sequencing and annotation.</title>
        <authorList>
            <consortium name="The Broad Institute Genomics Platform"/>
            <consortium name="The Broad Institute Genome Sequencing Center for Infectious Disease"/>
            <person name="Wu L."/>
            <person name="Ma J."/>
        </authorList>
    </citation>
    <scope>NUCLEOTIDE SEQUENCE [LARGE SCALE GENOMIC DNA]</scope>
    <source>
        <strain evidence="3">JCM 18715</strain>
    </source>
</reference>
<keyword evidence="1" id="KW-0812">Transmembrane</keyword>
<proteinExistence type="predicted"/>
<organism evidence="2 3">
    <name type="scientific">Viridibacterium curvum</name>
    <dbReference type="NCBI Taxonomy" id="1101404"/>
    <lineage>
        <taxon>Bacteria</taxon>
        <taxon>Pseudomonadati</taxon>
        <taxon>Pseudomonadota</taxon>
        <taxon>Betaproteobacteria</taxon>
        <taxon>Rhodocyclales</taxon>
        <taxon>Rhodocyclaceae</taxon>
        <taxon>Viridibacterium</taxon>
    </lineage>
</organism>
<gene>
    <name evidence="2" type="ORF">GCM10025770_01360</name>
</gene>
<keyword evidence="3" id="KW-1185">Reference proteome</keyword>
<dbReference type="EMBL" id="BAABLD010000001">
    <property type="protein sequence ID" value="GAA5157727.1"/>
    <property type="molecule type" value="Genomic_DNA"/>
</dbReference>
<keyword evidence="1" id="KW-0472">Membrane</keyword>
<evidence type="ECO:0000313" key="2">
    <source>
        <dbReference type="EMBL" id="GAA5157727.1"/>
    </source>
</evidence>
<accession>A0ABP9Q7L1</accession>
<evidence type="ECO:0000256" key="1">
    <source>
        <dbReference type="SAM" id="Phobius"/>
    </source>
</evidence>
<feature type="transmembrane region" description="Helical" evidence="1">
    <location>
        <begin position="207"/>
        <end position="231"/>
    </location>
</feature>
<feature type="transmembrane region" description="Helical" evidence="1">
    <location>
        <begin position="124"/>
        <end position="142"/>
    </location>
</feature>
<protein>
    <recommendedName>
        <fullName evidence="4">Prenyltransferase</fullName>
    </recommendedName>
</protein>
<sequence>MGGALTVSLLAVNRPVWSLLVAVWLLVYASYQIDSLGELKNFDTSTASSRSRYLQARKGRVVLQGVAAFLGAMLVTALHAGVWMSLSLLIFPASVVLYGMPVLRRMSLGLIPFDCVKSIPYAKSFYTAFFWGLLGVFSLVYVDPACAVGGALLVFVLFAQRLFINTVFCDFKDIERDRAAGVVTPFVTLGRDRALRILAGLNLTTPLLLAMAVCIGALPASALFLSATVVYTQLYLNAARHAQINAELLCNVTADAEWLLWPLYLIVANAIL</sequence>
<keyword evidence="1" id="KW-1133">Transmembrane helix</keyword>
<name>A0ABP9Q7L1_9RHOO</name>
<feature type="transmembrane region" description="Helical" evidence="1">
    <location>
        <begin position="15"/>
        <end position="31"/>
    </location>
</feature>
<evidence type="ECO:0008006" key="4">
    <source>
        <dbReference type="Google" id="ProtNLM"/>
    </source>
</evidence>
<feature type="transmembrane region" description="Helical" evidence="1">
    <location>
        <begin position="148"/>
        <end position="168"/>
    </location>
</feature>